<dbReference type="Pfam" id="PF03009">
    <property type="entry name" value="GDPD"/>
    <property type="match status" value="1"/>
</dbReference>
<reference evidence="3" key="2">
    <citation type="journal article" date="2021" name="PeerJ">
        <title>Extensive microbial diversity within the chicken gut microbiome revealed by metagenomics and culture.</title>
        <authorList>
            <person name="Gilroy R."/>
            <person name="Ravi A."/>
            <person name="Getino M."/>
            <person name="Pursley I."/>
            <person name="Horton D.L."/>
            <person name="Alikhan N.F."/>
            <person name="Baker D."/>
            <person name="Gharbi K."/>
            <person name="Hall N."/>
            <person name="Watson M."/>
            <person name="Adriaenssens E.M."/>
            <person name="Foster-Nyarko E."/>
            <person name="Jarju S."/>
            <person name="Secka A."/>
            <person name="Antonio M."/>
            <person name="Oren A."/>
            <person name="Chaudhuri R.R."/>
            <person name="La Ragione R."/>
            <person name="Hildebrand F."/>
            <person name="Pallen M.J."/>
        </authorList>
    </citation>
    <scope>NUCLEOTIDE SEQUENCE</scope>
    <source>
        <strain evidence="3">15467</strain>
    </source>
</reference>
<comment type="caution">
    <text evidence="3">The sequence shown here is derived from an EMBL/GenBank/DDBJ whole genome shotgun (WGS) entry which is preliminary data.</text>
</comment>
<dbReference type="PANTHER" id="PTHR46211">
    <property type="entry name" value="GLYCEROPHOSPHORYL DIESTER PHOSPHODIESTERASE"/>
    <property type="match status" value="1"/>
</dbReference>
<dbReference type="InterPro" id="IPR030395">
    <property type="entry name" value="GP_PDE_dom"/>
</dbReference>
<dbReference type="GO" id="GO:0006629">
    <property type="term" value="P:lipid metabolic process"/>
    <property type="evidence" value="ECO:0007669"/>
    <property type="project" value="InterPro"/>
</dbReference>
<reference evidence="3" key="1">
    <citation type="submission" date="2020-10" db="EMBL/GenBank/DDBJ databases">
        <authorList>
            <person name="Gilroy R."/>
        </authorList>
    </citation>
    <scope>NUCLEOTIDE SEQUENCE</scope>
    <source>
        <strain evidence="3">15467</strain>
    </source>
</reference>
<gene>
    <name evidence="3" type="ORF">IAC68_01825</name>
</gene>
<sequence>MKRYANFFRRMLTFSLIFAALFAFNGPLSAQVKTQIVAHRGYWNTEGSFENTISSLENAHKAGFYGSEFDINMTSDGVLVVCHGPAVGDIPDVQKASFSEVMHVKLSNGEGVPTLEEYLKAGKKGFKVKGADGSSKNVKLQLVAEVKAAAPQVEEEVIIKLASLVKKLKLQEQISIISFSYNACLLAVKYMPGVPVQYLMGDKTPEELNAAGIKGLDYHYSLMLLNSDYIERAHKLGMTVNVWTVNDREQMDAFVKLGVDYITTDYPEMAKEVIEENNRLN</sequence>
<dbReference type="SUPFAM" id="SSF51695">
    <property type="entry name" value="PLC-like phosphodiesterases"/>
    <property type="match status" value="1"/>
</dbReference>
<dbReference type="AlphaFoldDB" id="A0A9D9DL71"/>
<organism evidence="3 4">
    <name type="scientific">Candidatus Egerieousia excrementavium</name>
    <dbReference type="NCBI Taxonomy" id="2840778"/>
    <lineage>
        <taxon>Bacteria</taxon>
        <taxon>Pseudomonadati</taxon>
        <taxon>Bacteroidota</taxon>
        <taxon>Bacteroidia</taxon>
        <taxon>Bacteroidales</taxon>
        <taxon>Candidatus Egerieousia</taxon>
    </lineage>
</organism>
<evidence type="ECO:0000313" key="4">
    <source>
        <dbReference type="Proteomes" id="UP000823635"/>
    </source>
</evidence>
<dbReference type="EMBL" id="JADINB010000041">
    <property type="protein sequence ID" value="MBO8428655.1"/>
    <property type="molecule type" value="Genomic_DNA"/>
</dbReference>
<evidence type="ECO:0000259" key="2">
    <source>
        <dbReference type="PROSITE" id="PS51704"/>
    </source>
</evidence>
<accession>A0A9D9DL71</accession>
<feature type="chain" id="PRO_5039613285" evidence="1">
    <location>
        <begin position="31"/>
        <end position="281"/>
    </location>
</feature>
<feature type="signal peptide" evidence="1">
    <location>
        <begin position="1"/>
        <end position="30"/>
    </location>
</feature>
<evidence type="ECO:0000256" key="1">
    <source>
        <dbReference type="SAM" id="SignalP"/>
    </source>
</evidence>
<keyword evidence="1" id="KW-0732">Signal</keyword>
<name>A0A9D9DL71_9BACT</name>
<protein>
    <submittedName>
        <fullName evidence="3">Glycerophosphodiester phosphodiesterase</fullName>
    </submittedName>
</protein>
<dbReference type="PANTHER" id="PTHR46211:SF1">
    <property type="entry name" value="GLYCEROPHOSPHODIESTER PHOSPHODIESTERASE, CYTOPLASMIC"/>
    <property type="match status" value="1"/>
</dbReference>
<evidence type="ECO:0000313" key="3">
    <source>
        <dbReference type="EMBL" id="MBO8428655.1"/>
    </source>
</evidence>
<feature type="domain" description="GP-PDE" evidence="2">
    <location>
        <begin position="34"/>
        <end position="274"/>
    </location>
</feature>
<dbReference type="GO" id="GO:0008081">
    <property type="term" value="F:phosphoric diester hydrolase activity"/>
    <property type="evidence" value="ECO:0007669"/>
    <property type="project" value="InterPro"/>
</dbReference>
<dbReference type="Gene3D" id="3.20.20.190">
    <property type="entry name" value="Phosphatidylinositol (PI) phosphodiesterase"/>
    <property type="match status" value="1"/>
</dbReference>
<dbReference type="PROSITE" id="PS51704">
    <property type="entry name" value="GP_PDE"/>
    <property type="match status" value="1"/>
</dbReference>
<dbReference type="Proteomes" id="UP000823635">
    <property type="component" value="Unassembled WGS sequence"/>
</dbReference>
<proteinExistence type="predicted"/>
<dbReference type="InterPro" id="IPR017946">
    <property type="entry name" value="PLC-like_Pdiesterase_TIM-brl"/>
</dbReference>